<dbReference type="AlphaFoldDB" id="A0AA40C163"/>
<reference evidence="3" key="1">
    <citation type="submission" date="2023-06" db="EMBL/GenBank/DDBJ databases">
        <title>Genome-scale phylogeny and comparative genomics of the fungal order Sordariales.</title>
        <authorList>
            <consortium name="Lawrence Berkeley National Laboratory"/>
            <person name="Hensen N."/>
            <person name="Bonometti L."/>
            <person name="Westerberg I."/>
            <person name="Brannstrom I.O."/>
            <person name="Guillou S."/>
            <person name="Cros-Aarteil S."/>
            <person name="Calhoun S."/>
            <person name="Haridas S."/>
            <person name="Kuo A."/>
            <person name="Mondo S."/>
            <person name="Pangilinan J."/>
            <person name="Riley R."/>
            <person name="Labutti K."/>
            <person name="Andreopoulos B."/>
            <person name="Lipzen A."/>
            <person name="Chen C."/>
            <person name="Yanf M."/>
            <person name="Daum C."/>
            <person name="Ng V."/>
            <person name="Clum A."/>
            <person name="Steindorff A."/>
            <person name="Ohm R."/>
            <person name="Martin F."/>
            <person name="Silar P."/>
            <person name="Natvig D."/>
            <person name="Lalanne C."/>
            <person name="Gautier V."/>
            <person name="Ament-Velasquez S.L."/>
            <person name="Kruys A."/>
            <person name="Hutchinson M.I."/>
            <person name="Powell A.J."/>
            <person name="Barry K."/>
            <person name="Miller A.N."/>
            <person name="Grigoriev I.V."/>
            <person name="Debuchy R."/>
            <person name="Gladieux P."/>
            <person name="Thoren M.H."/>
            <person name="Johannesson H."/>
        </authorList>
    </citation>
    <scope>NUCLEOTIDE SEQUENCE</scope>
    <source>
        <strain evidence="3">CBS 606.72</strain>
    </source>
</reference>
<organism evidence="3 4">
    <name type="scientific">Immersiella caudata</name>
    <dbReference type="NCBI Taxonomy" id="314043"/>
    <lineage>
        <taxon>Eukaryota</taxon>
        <taxon>Fungi</taxon>
        <taxon>Dikarya</taxon>
        <taxon>Ascomycota</taxon>
        <taxon>Pezizomycotina</taxon>
        <taxon>Sordariomycetes</taxon>
        <taxon>Sordariomycetidae</taxon>
        <taxon>Sordariales</taxon>
        <taxon>Lasiosphaeriaceae</taxon>
        <taxon>Immersiella</taxon>
    </lineage>
</organism>
<evidence type="ECO:0000256" key="1">
    <source>
        <dbReference type="SAM" id="MobiDB-lite"/>
    </source>
</evidence>
<feature type="domain" description="Rad60/SUMO-like" evidence="2">
    <location>
        <begin position="450"/>
        <end position="516"/>
    </location>
</feature>
<protein>
    <recommendedName>
        <fullName evidence="2">Rad60/SUMO-like domain-containing protein</fullName>
    </recommendedName>
</protein>
<evidence type="ECO:0000313" key="4">
    <source>
        <dbReference type="Proteomes" id="UP001175000"/>
    </source>
</evidence>
<evidence type="ECO:0000259" key="2">
    <source>
        <dbReference type="Pfam" id="PF11976"/>
    </source>
</evidence>
<comment type="caution">
    <text evidence="3">The sequence shown here is derived from an EMBL/GenBank/DDBJ whole genome shotgun (WGS) entry which is preliminary data.</text>
</comment>
<feature type="compositionally biased region" description="Basic and acidic residues" evidence="1">
    <location>
        <begin position="38"/>
        <end position="71"/>
    </location>
</feature>
<feature type="compositionally biased region" description="Low complexity" evidence="1">
    <location>
        <begin position="166"/>
        <end position="178"/>
    </location>
</feature>
<dbReference type="SUPFAM" id="SSF54236">
    <property type="entry name" value="Ubiquitin-like"/>
    <property type="match status" value="1"/>
</dbReference>
<name>A0AA40C163_9PEZI</name>
<dbReference type="Gene3D" id="3.10.20.90">
    <property type="entry name" value="Phosphatidylinositol 3-kinase Catalytic Subunit, Chain A, domain 1"/>
    <property type="match status" value="1"/>
</dbReference>
<dbReference type="InterPro" id="IPR029071">
    <property type="entry name" value="Ubiquitin-like_domsf"/>
</dbReference>
<gene>
    <name evidence="3" type="ORF">B0T14DRAFT_239715</name>
</gene>
<dbReference type="EMBL" id="JAULSU010000004">
    <property type="protein sequence ID" value="KAK0620944.1"/>
    <property type="molecule type" value="Genomic_DNA"/>
</dbReference>
<dbReference type="Pfam" id="PF11976">
    <property type="entry name" value="Rad60-SLD"/>
    <property type="match status" value="1"/>
</dbReference>
<dbReference type="InterPro" id="IPR022617">
    <property type="entry name" value="Rad60/SUMO-like_dom"/>
</dbReference>
<keyword evidence="4" id="KW-1185">Reference proteome</keyword>
<proteinExistence type="predicted"/>
<sequence length="524" mass="59602">MAFAESEQGATTPKKKRALPFKRTVFQQPPASAPADSDPSKPEDNDIDFFRRPKDVFPIVAEERDERDTKKVLKSPDNYERKRRKMSSDSEDGVSWKKRSFGSDDDFLEKDKGEGKVKSFSLDDSDDDFPKKGTGKGQAKSFSPDDSDDDLIMDIKGKGKDIYSPAKAATSKKTATRTSKGKFVYEEDDDDFYSPPKRRPAASPIPTRDTRLGVRSANDYDTDESDLPETKPRIEDLDEDKSWKFDTTKPINLLDSDSDDELEVVERKPRVEDDSDDDLKEIDAPDPFNKWVRKAEELETQNQDISVKITVTSPLENARPIIVMRKMGQELGLILDTWVSTQIYKYDVEIAPDIVPSLFLTWKGKKVYKYTTPISLGVQLDANRKLICGDNDGYIQDALHLEVWTEEAYAEHLKQKEHERNLRLGLLDATDDAVDEERSPTQESEKKKGIKVILKAKELEPVKLKIYEDTTVQRLVDEFRTRRDIGPGQIVAIYFDGEKLGEGSLVVDADIDPDDTNQFEVHVR</sequence>
<feature type="region of interest" description="Disordered" evidence="1">
    <location>
        <begin position="1"/>
        <end position="235"/>
    </location>
</feature>
<evidence type="ECO:0000313" key="3">
    <source>
        <dbReference type="EMBL" id="KAK0620944.1"/>
    </source>
</evidence>
<accession>A0AA40C163</accession>
<dbReference type="Proteomes" id="UP001175000">
    <property type="component" value="Unassembled WGS sequence"/>
</dbReference>